<evidence type="ECO:0000313" key="1">
    <source>
        <dbReference type="EMBL" id="OAG03932.1"/>
    </source>
</evidence>
<keyword evidence="2" id="KW-1185">Reference proteome</keyword>
<proteinExistence type="predicted"/>
<dbReference type="Proteomes" id="UP000077069">
    <property type="component" value="Unassembled WGS sequence"/>
</dbReference>
<dbReference type="AlphaFoldDB" id="A0A177CAR0"/>
<gene>
    <name evidence="1" type="ORF">CC84DRAFT_873865</name>
</gene>
<evidence type="ECO:0000313" key="2">
    <source>
        <dbReference type="Proteomes" id="UP000077069"/>
    </source>
</evidence>
<name>A0A177CAR0_9PLEO</name>
<reference evidence="1 2" key="1">
    <citation type="submission" date="2016-05" db="EMBL/GenBank/DDBJ databases">
        <title>Comparative analysis of secretome profiles of manganese(II)-oxidizing ascomycete fungi.</title>
        <authorList>
            <consortium name="DOE Joint Genome Institute"/>
            <person name="Zeiner C.A."/>
            <person name="Purvine S.O."/>
            <person name="Zink E.M."/>
            <person name="Wu S."/>
            <person name="Pasa-Tolic L."/>
            <person name="Chaput D.L."/>
            <person name="Haridas S."/>
            <person name="Grigoriev I.V."/>
            <person name="Santelli C.M."/>
            <person name="Hansel C.M."/>
        </authorList>
    </citation>
    <scope>NUCLEOTIDE SEQUENCE [LARGE SCALE GENOMIC DNA]</scope>
    <source>
        <strain evidence="1 2">AP3s5-JAC2a</strain>
    </source>
</reference>
<dbReference type="EMBL" id="KV441554">
    <property type="protein sequence ID" value="OAG03932.1"/>
    <property type="molecule type" value="Genomic_DNA"/>
</dbReference>
<sequence>MPAELCDLVKQMVYARRLAWYTLPHLAREAVYAPRPVHENVAICNNSVVRPVTHRIINCPTEVEDCHSSIVPWNLPIEVYANREALSELGRKLVVLAGCQFYTPSPMPHSFAWTHGCCRWSDLYKLGSAVAPWRSNPDSLVKALPFPVTHSHLNINWRDLERFRSVPGHIGLNIHHSLPSLPVSASIARKRYLHAQLRLQLHVPYCYSGQPLVVLVFR</sequence>
<accession>A0A177CAR0</accession>
<dbReference type="RefSeq" id="XP_018034297.1">
    <property type="nucleotide sequence ID" value="XM_018187746.1"/>
</dbReference>
<dbReference type="GeneID" id="28771232"/>
<organism evidence="1 2">
    <name type="scientific">Paraphaeosphaeria sporulosa</name>
    <dbReference type="NCBI Taxonomy" id="1460663"/>
    <lineage>
        <taxon>Eukaryota</taxon>
        <taxon>Fungi</taxon>
        <taxon>Dikarya</taxon>
        <taxon>Ascomycota</taxon>
        <taxon>Pezizomycotina</taxon>
        <taxon>Dothideomycetes</taxon>
        <taxon>Pleosporomycetidae</taxon>
        <taxon>Pleosporales</taxon>
        <taxon>Massarineae</taxon>
        <taxon>Didymosphaeriaceae</taxon>
        <taxon>Paraphaeosphaeria</taxon>
    </lineage>
</organism>
<dbReference type="InParanoid" id="A0A177CAR0"/>
<protein>
    <submittedName>
        <fullName evidence="1">Uncharacterized protein</fullName>
    </submittedName>
</protein>